<proteinExistence type="predicted"/>
<evidence type="ECO:0000313" key="2">
    <source>
        <dbReference type="EMBL" id="GAH85852.1"/>
    </source>
</evidence>
<protein>
    <submittedName>
        <fullName evidence="2">Uncharacterized protein</fullName>
    </submittedName>
</protein>
<dbReference type="AlphaFoldDB" id="X1IVV3"/>
<organism evidence="2">
    <name type="scientific">marine sediment metagenome</name>
    <dbReference type="NCBI Taxonomy" id="412755"/>
    <lineage>
        <taxon>unclassified sequences</taxon>
        <taxon>metagenomes</taxon>
        <taxon>ecological metagenomes</taxon>
    </lineage>
</organism>
<gene>
    <name evidence="2" type="ORF">S03H2_58038</name>
</gene>
<comment type="caution">
    <text evidence="2">The sequence shown here is derived from an EMBL/GenBank/DDBJ whole genome shotgun (WGS) entry which is preliminary data.</text>
</comment>
<reference evidence="2" key="1">
    <citation type="journal article" date="2014" name="Front. Microbiol.">
        <title>High frequency of phylogenetically diverse reductive dehalogenase-homologous genes in deep subseafloor sedimentary metagenomes.</title>
        <authorList>
            <person name="Kawai M."/>
            <person name="Futagami T."/>
            <person name="Toyoda A."/>
            <person name="Takaki Y."/>
            <person name="Nishi S."/>
            <person name="Hori S."/>
            <person name="Arai W."/>
            <person name="Tsubouchi T."/>
            <person name="Morono Y."/>
            <person name="Uchiyama I."/>
            <person name="Ito T."/>
            <person name="Fujiyama A."/>
            <person name="Inagaki F."/>
            <person name="Takami H."/>
        </authorList>
    </citation>
    <scope>NUCLEOTIDE SEQUENCE</scope>
    <source>
        <strain evidence="2">Expedition CK06-06</strain>
    </source>
</reference>
<feature type="region of interest" description="Disordered" evidence="1">
    <location>
        <begin position="1"/>
        <end position="42"/>
    </location>
</feature>
<name>X1IVV3_9ZZZZ</name>
<sequence length="42" mass="4395">MEMDKTLDPRDALRRGRATGSESAAGKDTASQFVRGAAKKGG</sequence>
<accession>X1IVV3</accession>
<feature type="compositionally biased region" description="Basic and acidic residues" evidence="1">
    <location>
        <begin position="1"/>
        <end position="14"/>
    </location>
</feature>
<evidence type="ECO:0000256" key="1">
    <source>
        <dbReference type="SAM" id="MobiDB-lite"/>
    </source>
</evidence>
<dbReference type="EMBL" id="BARU01037222">
    <property type="protein sequence ID" value="GAH85852.1"/>
    <property type="molecule type" value="Genomic_DNA"/>
</dbReference>